<feature type="domain" description="60S ribosome subunit biogenesis protein NIP7 pre-PUA" evidence="1">
    <location>
        <begin position="1"/>
        <end position="79"/>
    </location>
</feature>
<proteinExistence type="predicted"/>
<dbReference type="FunFam" id="3.10.450.220:FF:000001">
    <property type="entry name" value="60S ribosome subunit biogenesis protein NIP7 homolog"/>
    <property type="match status" value="1"/>
</dbReference>
<dbReference type="InterPro" id="IPR055359">
    <property type="entry name" value="Nip7_N_euk"/>
</dbReference>
<dbReference type="EMBL" id="KQ965762">
    <property type="protein sequence ID" value="KXS15348.1"/>
    <property type="molecule type" value="Genomic_DNA"/>
</dbReference>
<reference evidence="2 3" key="1">
    <citation type="journal article" date="2015" name="Genome Biol. Evol.">
        <title>Phylogenomic analyses indicate that early fungi evolved digesting cell walls of algal ancestors of land plants.</title>
        <authorList>
            <person name="Chang Y."/>
            <person name="Wang S."/>
            <person name="Sekimoto S."/>
            <person name="Aerts A.L."/>
            <person name="Choi C."/>
            <person name="Clum A."/>
            <person name="LaButti K.M."/>
            <person name="Lindquist E.A."/>
            <person name="Yee Ngan C."/>
            <person name="Ohm R.A."/>
            <person name="Salamov A.A."/>
            <person name="Grigoriev I.V."/>
            <person name="Spatafora J.W."/>
            <person name="Berbee M.L."/>
        </authorList>
    </citation>
    <scope>NUCLEOTIDE SEQUENCE [LARGE SCALE GENOMIC DNA]</scope>
    <source>
        <strain evidence="2 3">JEL478</strain>
    </source>
</reference>
<dbReference type="Gene3D" id="3.10.450.220">
    <property type="match status" value="1"/>
</dbReference>
<gene>
    <name evidence="2" type="ORF">M427DRAFT_56707</name>
</gene>
<dbReference type="InterPro" id="IPR040598">
    <property type="entry name" value="NIP7_N"/>
</dbReference>
<sequence>MRPLIDDETKVFFEKLAKYIGKNIAMLIDRPGEQYCFRLQKDRVEFIMIKAVSISRENLVSLGTCFGKFTKSGHFRLHVTALDIIAPYAKYKVWGFGLASRTITAMRALDPTGICMLHQADVGEYLRGEDGGGIG</sequence>
<dbReference type="Pfam" id="PF17833">
    <property type="entry name" value="pre-PUA_NIP7"/>
    <property type="match status" value="1"/>
</dbReference>
<organism evidence="2 3">
    <name type="scientific">Gonapodya prolifera (strain JEL478)</name>
    <name type="common">Monoblepharis prolifera</name>
    <dbReference type="NCBI Taxonomy" id="1344416"/>
    <lineage>
        <taxon>Eukaryota</taxon>
        <taxon>Fungi</taxon>
        <taxon>Fungi incertae sedis</taxon>
        <taxon>Chytridiomycota</taxon>
        <taxon>Chytridiomycota incertae sedis</taxon>
        <taxon>Monoblepharidomycetes</taxon>
        <taxon>Monoblepharidales</taxon>
        <taxon>Gonapodyaceae</taxon>
        <taxon>Gonapodya</taxon>
    </lineage>
</organism>
<keyword evidence="3" id="KW-1185">Reference proteome</keyword>
<dbReference type="SUPFAM" id="SSF88802">
    <property type="entry name" value="Pre-PUA domain"/>
    <property type="match status" value="1"/>
</dbReference>
<name>A0A139AF16_GONPJ</name>
<evidence type="ECO:0000313" key="3">
    <source>
        <dbReference type="Proteomes" id="UP000070544"/>
    </source>
</evidence>
<accession>A0A139AF16</accession>
<evidence type="ECO:0000259" key="1">
    <source>
        <dbReference type="Pfam" id="PF17833"/>
    </source>
</evidence>
<protein>
    <submittedName>
        <fullName evidence="2">60S ribosome subunit biogenesis protein NIP7</fullName>
    </submittedName>
</protein>
<dbReference type="AlphaFoldDB" id="A0A139AF16"/>
<dbReference type="STRING" id="1344416.A0A139AF16"/>
<evidence type="ECO:0000313" key="2">
    <source>
        <dbReference type="EMBL" id="KXS15348.1"/>
    </source>
</evidence>
<dbReference type="Proteomes" id="UP000070544">
    <property type="component" value="Unassembled WGS sequence"/>
</dbReference>
<dbReference type="CDD" id="cd21151">
    <property type="entry name" value="PUA_Nip7-like"/>
    <property type="match status" value="1"/>
</dbReference>
<dbReference type="CDD" id="cd21146">
    <property type="entry name" value="Nip7_N_euk"/>
    <property type="match status" value="1"/>
</dbReference>
<dbReference type="InterPro" id="IPR005155">
    <property type="entry name" value="UPF0113_PUA"/>
</dbReference>
<dbReference type="OrthoDB" id="27490at2759"/>